<keyword evidence="3" id="KW-1185">Reference proteome</keyword>
<comment type="caution">
    <text evidence="2">The sequence shown here is derived from an EMBL/GenBank/DDBJ whole genome shotgun (WGS) entry which is preliminary data.</text>
</comment>
<evidence type="ECO:0000256" key="1">
    <source>
        <dbReference type="SAM" id="SignalP"/>
    </source>
</evidence>
<dbReference type="RefSeq" id="WP_261496253.1">
    <property type="nucleotide sequence ID" value="NZ_JAOCQF010000002.1"/>
</dbReference>
<dbReference type="Proteomes" id="UP001205601">
    <property type="component" value="Unassembled WGS sequence"/>
</dbReference>
<dbReference type="Pfam" id="PF19577">
    <property type="entry name" value="DcaP"/>
    <property type="match status" value="1"/>
</dbReference>
<dbReference type="InterPro" id="IPR045748">
    <property type="entry name" value="DcaP"/>
</dbReference>
<evidence type="ECO:0000313" key="2">
    <source>
        <dbReference type="EMBL" id="MCT8330386.1"/>
    </source>
</evidence>
<name>A0ABT2NN93_9RHOB</name>
<sequence length="378" mass="40170">MTNGMRLSAAATTAVAMALGLAAPAAAQTLEQRVADLEAQLADIHGDGTKGFKIAPNTRLRFYGYAKADFIQDFDTNLGDTIFGLASIVPGVETGSEFTAHARQTRLGFETFTETDLGVLNTKVEGDFFGDSGFRLRHAYGQLNGFLVGQTWTNFMPIEAYPDTFDFQGPAGIPFARKVQARYTYDFGNGFSLAGSIEEDAADEAKGFGGDERPAVTAAARYGFEGGHVRLAAISRELTGATGTVDGWGVNLSGAVTPWDGGQIVAQVTTGEGIGSYFVFGGTDVIGDEAVESTGYTVGIKQALGEKFDVGLAYGYRDIDVGAAATDTENLTTVHASLFWKPTAKVRTGLEYIYGERELFDGTSADASRLQASVQFNF</sequence>
<keyword evidence="1" id="KW-0732">Signal</keyword>
<dbReference type="SUPFAM" id="SSF56935">
    <property type="entry name" value="Porins"/>
    <property type="match status" value="1"/>
</dbReference>
<evidence type="ECO:0000313" key="3">
    <source>
        <dbReference type="Proteomes" id="UP001205601"/>
    </source>
</evidence>
<gene>
    <name evidence="2" type="ORF">N5I32_12735</name>
</gene>
<feature type="signal peptide" evidence="1">
    <location>
        <begin position="1"/>
        <end position="27"/>
    </location>
</feature>
<dbReference type="EMBL" id="JAOCQF010000002">
    <property type="protein sequence ID" value="MCT8330386.1"/>
    <property type="molecule type" value="Genomic_DNA"/>
</dbReference>
<proteinExistence type="predicted"/>
<reference evidence="3" key="1">
    <citation type="submission" date="2023-07" db="EMBL/GenBank/DDBJ databases">
        <title>Defluviimonas sediminis sp. nov., isolated from mangrove sediment.</title>
        <authorList>
            <person name="Liu L."/>
            <person name="Li J."/>
            <person name="Huang Y."/>
            <person name="Pan J."/>
            <person name="Li M."/>
        </authorList>
    </citation>
    <scope>NUCLEOTIDE SEQUENCE [LARGE SCALE GENOMIC DNA]</scope>
    <source>
        <strain evidence="3">FT324</strain>
    </source>
</reference>
<accession>A0ABT2NN93</accession>
<organism evidence="2 3">
    <name type="scientific">Albidovulum sediminis</name>
    <dbReference type="NCBI Taxonomy" id="3066345"/>
    <lineage>
        <taxon>Bacteria</taxon>
        <taxon>Pseudomonadati</taxon>
        <taxon>Pseudomonadota</taxon>
        <taxon>Alphaproteobacteria</taxon>
        <taxon>Rhodobacterales</taxon>
        <taxon>Paracoccaceae</taxon>
        <taxon>Albidovulum</taxon>
    </lineage>
</organism>
<feature type="chain" id="PRO_5047056839" evidence="1">
    <location>
        <begin position="28"/>
        <end position="378"/>
    </location>
</feature>
<protein>
    <submittedName>
        <fullName evidence="2">Porin</fullName>
    </submittedName>
</protein>